<sequence length="60" mass="6960">MSLQGISIFVNSLMREIDSMFSSPHHFLLGVSVPALSPQNPDVWIKHYWEPEKIQQEKVH</sequence>
<comment type="caution">
    <text evidence="1">The sequence shown here is derived from an EMBL/GenBank/DDBJ whole genome shotgun (WGS) entry which is preliminary data.</text>
</comment>
<organism evidence="1 2">
    <name type="scientific">Dreissena polymorpha</name>
    <name type="common">Zebra mussel</name>
    <name type="synonym">Mytilus polymorpha</name>
    <dbReference type="NCBI Taxonomy" id="45954"/>
    <lineage>
        <taxon>Eukaryota</taxon>
        <taxon>Metazoa</taxon>
        <taxon>Spiralia</taxon>
        <taxon>Lophotrochozoa</taxon>
        <taxon>Mollusca</taxon>
        <taxon>Bivalvia</taxon>
        <taxon>Autobranchia</taxon>
        <taxon>Heteroconchia</taxon>
        <taxon>Euheterodonta</taxon>
        <taxon>Imparidentia</taxon>
        <taxon>Neoheterodontei</taxon>
        <taxon>Myida</taxon>
        <taxon>Dreissenoidea</taxon>
        <taxon>Dreissenidae</taxon>
        <taxon>Dreissena</taxon>
    </lineage>
</organism>
<name>A0A9D4N5S1_DREPO</name>
<reference evidence="1" key="1">
    <citation type="journal article" date="2019" name="bioRxiv">
        <title>The Genome of the Zebra Mussel, Dreissena polymorpha: A Resource for Invasive Species Research.</title>
        <authorList>
            <person name="McCartney M.A."/>
            <person name="Auch B."/>
            <person name="Kono T."/>
            <person name="Mallez S."/>
            <person name="Zhang Y."/>
            <person name="Obille A."/>
            <person name="Becker A."/>
            <person name="Abrahante J.E."/>
            <person name="Garbe J."/>
            <person name="Badalamenti J.P."/>
            <person name="Herman A."/>
            <person name="Mangelson H."/>
            <person name="Liachko I."/>
            <person name="Sullivan S."/>
            <person name="Sone E.D."/>
            <person name="Koren S."/>
            <person name="Silverstein K.A.T."/>
            <person name="Beckman K.B."/>
            <person name="Gohl D.M."/>
        </authorList>
    </citation>
    <scope>NUCLEOTIDE SEQUENCE</scope>
    <source>
        <strain evidence="1">Duluth1</strain>
        <tissue evidence="1">Whole animal</tissue>
    </source>
</reference>
<protein>
    <submittedName>
        <fullName evidence="1">Uncharacterized protein</fullName>
    </submittedName>
</protein>
<gene>
    <name evidence="1" type="ORF">DPMN_012567</name>
</gene>
<evidence type="ECO:0000313" key="1">
    <source>
        <dbReference type="EMBL" id="KAH3888531.1"/>
    </source>
</evidence>
<reference evidence="1" key="2">
    <citation type="submission" date="2020-11" db="EMBL/GenBank/DDBJ databases">
        <authorList>
            <person name="McCartney M.A."/>
            <person name="Auch B."/>
            <person name="Kono T."/>
            <person name="Mallez S."/>
            <person name="Becker A."/>
            <person name="Gohl D.M."/>
            <person name="Silverstein K.A.T."/>
            <person name="Koren S."/>
            <person name="Bechman K.B."/>
            <person name="Herman A."/>
            <person name="Abrahante J.E."/>
            <person name="Garbe J."/>
        </authorList>
    </citation>
    <scope>NUCLEOTIDE SEQUENCE</scope>
    <source>
        <strain evidence="1">Duluth1</strain>
        <tissue evidence="1">Whole animal</tissue>
    </source>
</reference>
<keyword evidence="2" id="KW-1185">Reference proteome</keyword>
<accession>A0A9D4N5S1</accession>
<dbReference type="AlphaFoldDB" id="A0A9D4N5S1"/>
<proteinExistence type="predicted"/>
<evidence type="ECO:0000313" key="2">
    <source>
        <dbReference type="Proteomes" id="UP000828390"/>
    </source>
</evidence>
<dbReference type="EMBL" id="JAIWYP010000001">
    <property type="protein sequence ID" value="KAH3888531.1"/>
    <property type="molecule type" value="Genomic_DNA"/>
</dbReference>
<dbReference type="Proteomes" id="UP000828390">
    <property type="component" value="Unassembled WGS sequence"/>
</dbReference>